<feature type="domain" description="C2H2-type" evidence="23">
    <location>
        <begin position="564"/>
        <end position="587"/>
    </location>
</feature>
<evidence type="ECO:0000256" key="15">
    <source>
        <dbReference type="ARBA" id="ARBA00023163"/>
    </source>
</evidence>
<evidence type="ECO:0000259" key="20">
    <source>
        <dbReference type="PROSITE" id="PS50004"/>
    </source>
</evidence>
<keyword evidence="25" id="KW-1185">Reference proteome</keyword>
<sequence length="1862" mass="210228">MTAYNPDCKHQRDFHSGRDWPCKTFCTETFLMTVVSPCTQNLMDSAHPHTVLSKLNEQRSQGLFCDVTIVVEDVKFRAHKNILAACSGYFRNALTTPETWSSSQVLELMDLKSEVFASILNFIYCSKVTGEEDTVGLVAAGKRLGIPFLEKLAEQEKQDECVKSTDSSAAPMSKKTKKEVLRPEEIDSARGPRITNAFSITEVCPGNNPFTPLAETSRERQSPDVGPLPSSCPTTSCLNGNNETTHALSEHSYAVSKSTEGKDSSQSDNKKVCKPAISQPKQLIYRNTGPLKKRHRLRGIVGRTMLPTPAEPQADKPNTITPTSADSVTAEPVALMTPPPLFSEVETEKSVDQGPPTATDNVQMELGPPALSPHTEDSISIYGCEHCPEIFTNKALLTVHSEVHKKRFVSHLFCKFCHRKFIHLKRLRNHEQVCPKAGREPSKLDDIGTPPKETDLHSDDMPNTESNMTQLPSDDLSTPYSPEPLQVDQSELPHDEKAVRPGGSQRRYNCSVCKRVYVTLSSLKRHENVHSWQRAYPCHYCNKVFALAEYRTKHEIWHTGERRYQCIFCLETFMTYYILKNHQKSFHGIDPNLAVKKKSANGGLKASVYPIKLYRLLPMKFRKRQYKTYSQTYSESVERGDQAPLDSNSLIPPFEENGLISHPDTMSFPLTFMATTKTVAPVMPRISFDKPCDQDIDQNLNSELEIQRRTRKEAENSDSPLINYNSTFSLQPSSGGYKDDPPVLMNSEYISNNVPFLNSLKNVKKLGELSASAKRVEDMTKEILQSSTENLARDKTVGAKTETYIAKPACPGPSVDGDAMPLCQITVKIGNEAIIRRRIKGSKLFPRKKRRVRELSEEESPTQCPPMRESSESPRLRLRPEVTATTEPETYEDPNDCDTADMLWRPYYSYKAKKKRKRLRMKHRNALFHRYAETSADKTAATEAHLDRNSWLTEENISGGSAEVKRSLSRNCSPRANYNCDICDSSFITETGLRAHVIGSHPCFCRTCGKQGPPGEAPAGGDYICNSCMENGSCFDNTPRSPNPEKKYRCSFCPQRFLYLATKRSHEKKHQETNEEGLKYWPKRGARLLRKLDISPGVFKTSVCTGPDVTRQWGCLFSALPAFINGYDNPALKAPEQRQQSALTMAEEDDARIRILQSLRGKICEAKNLGPVSGPNRQRDLCTFCTISLDQEEVFRTKVYDKSVSPFYGEDFYFEIPRPFQCLSFYVYAKSVFQRDLPVGKVSIRKDDLCKYSGKEHWLSLQPVDPNSEVQGKVHLEMRLNEVITENGSVGQHLVVRIIECQELPLISGQNCDPYATVSLVGPARSDQKKTKVKKKTSNPHFEETFFFEVTRSSSYSKKSHFQVEEEDIEKLEIKVDLWNNENLAQDVFLGETRVPVKILRNDHIHKAWYLLQPKGNGSKSKSDDLGSLRLKLTYIEDTVLPSACYTPLCNLLLKSPDVKPISASAAHILGDIYRERYEAVLPMVRLLLHHNRFVPFVSAVAALELDNTQEANTIFRGNSLATRCIDDMMKIVGKNYLAVTLKPVIDEICESNKTCEIDPVKLKEGDNVEVNKENLQGYVQKVFSSITQSSSSCPPLMCDVFRSLRHLACKRFPADPHVQYSAVSSFVFLRFFAVAVLSPHSFQLRSHHPDPEIARTLTLISKTIQTLGSWGSLSKKLSSFKETYMYDFFKSFQEDKCIEKVKKFLDEISSNVSKESSGLEDAVVLKEGEVQKRAQGRKRLGKRNFKKRWLRVTNRELSYHKQKGKEALCTINVKNIKAVEKLDESAFNRKNMFQVVHSEKPLYVQAGNCVEASEWLEVLGQVSRCNEGRLATFHPSNYTGGAWQCCKNQSNNAPGCKPCTT</sequence>
<feature type="region of interest" description="Disordered" evidence="18">
    <location>
        <begin position="848"/>
        <end position="897"/>
    </location>
</feature>
<dbReference type="Pfam" id="PF00096">
    <property type="entry name" value="zf-C2H2"/>
    <property type="match status" value="1"/>
</dbReference>
<feature type="compositionally biased region" description="Basic and acidic residues" evidence="18">
    <location>
        <begin position="869"/>
        <end position="880"/>
    </location>
</feature>
<feature type="domain" description="C2H2-type" evidence="23">
    <location>
        <begin position="1048"/>
        <end position="1075"/>
    </location>
</feature>
<evidence type="ECO:0000256" key="18">
    <source>
        <dbReference type="SAM" id="MobiDB-lite"/>
    </source>
</evidence>
<keyword evidence="15" id="KW-0804">Transcription</keyword>
<keyword evidence="5" id="KW-0678">Repressor</keyword>
<feature type="domain" description="BTB" evidence="22">
    <location>
        <begin position="65"/>
        <end position="132"/>
    </location>
</feature>
<evidence type="ECO:0000259" key="23">
    <source>
        <dbReference type="PROSITE" id="PS50157"/>
    </source>
</evidence>
<keyword evidence="6" id="KW-1017">Isopeptide bond</keyword>
<evidence type="ECO:0000256" key="11">
    <source>
        <dbReference type="ARBA" id="ARBA00022833"/>
    </source>
</evidence>
<gene>
    <name evidence="24" type="ORF">AKAME5_000942700</name>
</gene>
<feature type="domain" description="Ras-GAP" evidence="21">
    <location>
        <begin position="1476"/>
        <end position="1670"/>
    </location>
</feature>
<dbReference type="Pfam" id="PF00169">
    <property type="entry name" value="PH"/>
    <property type="match status" value="1"/>
</dbReference>
<evidence type="ECO:0000256" key="12">
    <source>
        <dbReference type="ARBA" id="ARBA00022843"/>
    </source>
</evidence>
<dbReference type="InterPro" id="IPR001936">
    <property type="entry name" value="RasGAP_dom"/>
</dbReference>
<feature type="non-terminal residue" evidence="24">
    <location>
        <position position="1862"/>
    </location>
</feature>
<dbReference type="GO" id="GO:0035556">
    <property type="term" value="P:intracellular signal transduction"/>
    <property type="evidence" value="ECO:0007669"/>
    <property type="project" value="InterPro"/>
</dbReference>
<dbReference type="GO" id="GO:0008270">
    <property type="term" value="F:zinc ion binding"/>
    <property type="evidence" value="ECO:0007669"/>
    <property type="project" value="UniProtKB-KW"/>
</dbReference>
<dbReference type="InterPro" id="IPR011993">
    <property type="entry name" value="PH-like_dom_sf"/>
</dbReference>
<dbReference type="Proteomes" id="UP001279410">
    <property type="component" value="Unassembled WGS sequence"/>
</dbReference>
<dbReference type="FunFam" id="2.60.40.150:FF:000086">
    <property type="entry name" value="Ras GTPase-activating protein 2 isoform 3"/>
    <property type="match status" value="1"/>
</dbReference>
<dbReference type="Gene3D" id="2.60.40.150">
    <property type="entry name" value="C2 domain"/>
    <property type="match status" value="2"/>
</dbReference>
<dbReference type="PANTHER" id="PTHR10194:SF21">
    <property type="entry name" value="RAS GTPASE-ACTIVATING PROTEIN 2"/>
    <property type="match status" value="1"/>
</dbReference>
<keyword evidence="7" id="KW-0597">Phosphoprotein</keyword>
<feature type="domain" description="C2H2-type" evidence="23">
    <location>
        <begin position="978"/>
        <end position="1001"/>
    </location>
</feature>
<dbReference type="SMART" id="SM00323">
    <property type="entry name" value="RasGAP"/>
    <property type="match status" value="1"/>
</dbReference>
<feature type="compositionally biased region" description="Basic and acidic residues" evidence="18">
    <location>
        <begin position="435"/>
        <end position="460"/>
    </location>
</feature>
<dbReference type="SUPFAM" id="SSF49562">
    <property type="entry name" value="C2 domain (Calcium/lipid-binding domain, CaLB)"/>
    <property type="match status" value="2"/>
</dbReference>
<keyword evidence="16" id="KW-0539">Nucleus</keyword>
<dbReference type="Pfam" id="PF00616">
    <property type="entry name" value="RasGAP"/>
    <property type="match status" value="1"/>
</dbReference>
<evidence type="ECO:0000256" key="1">
    <source>
        <dbReference type="ARBA" id="ARBA00004123"/>
    </source>
</evidence>
<dbReference type="CDD" id="cd05394">
    <property type="entry name" value="RasGAP_RASA2"/>
    <property type="match status" value="1"/>
</dbReference>
<dbReference type="Gene3D" id="3.30.710.10">
    <property type="entry name" value="Potassium Channel Kv1.1, Chain A"/>
    <property type="match status" value="1"/>
</dbReference>
<feature type="domain" description="C2H2-type" evidence="23">
    <location>
        <begin position="382"/>
        <end position="404"/>
    </location>
</feature>
<dbReference type="PROSITE" id="PS50004">
    <property type="entry name" value="C2"/>
    <property type="match status" value="2"/>
</dbReference>
<dbReference type="SUPFAM" id="SSF54695">
    <property type="entry name" value="POZ domain"/>
    <property type="match status" value="1"/>
</dbReference>
<feature type="region of interest" description="Disordered" evidence="18">
    <location>
        <begin position="160"/>
        <end position="182"/>
    </location>
</feature>
<dbReference type="SMART" id="SM00233">
    <property type="entry name" value="PH"/>
    <property type="match status" value="1"/>
</dbReference>
<keyword evidence="11" id="KW-0862">Zinc</keyword>
<dbReference type="EMBL" id="BRZM01000029">
    <property type="protein sequence ID" value="GLD57163.1"/>
    <property type="molecule type" value="Genomic_DNA"/>
</dbReference>
<dbReference type="PROSITE" id="PS50097">
    <property type="entry name" value="BTB"/>
    <property type="match status" value="1"/>
</dbReference>
<evidence type="ECO:0000256" key="8">
    <source>
        <dbReference type="ARBA" id="ARBA00022723"/>
    </source>
</evidence>
<dbReference type="Gene3D" id="3.30.160.60">
    <property type="entry name" value="Classic Zinc Finger"/>
    <property type="match status" value="3"/>
</dbReference>
<evidence type="ECO:0000256" key="3">
    <source>
        <dbReference type="ARBA" id="ARBA00022454"/>
    </source>
</evidence>
<evidence type="ECO:0000259" key="19">
    <source>
        <dbReference type="PROSITE" id="PS50003"/>
    </source>
</evidence>
<keyword evidence="12" id="KW-0832">Ubl conjugation</keyword>
<dbReference type="FunFam" id="3.30.160.60:FF:000235">
    <property type="entry name" value="Zinc finger and BTB domain containing 38"/>
    <property type="match status" value="1"/>
</dbReference>
<dbReference type="InterPro" id="IPR039360">
    <property type="entry name" value="Ras_GTPase"/>
</dbReference>
<evidence type="ECO:0000256" key="13">
    <source>
        <dbReference type="ARBA" id="ARBA00023015"/>
    </source>
</evidence>
<dbReference type="PROSITE" id="PS50157">
    <property type="entry name" value="ZINC_FINGER_C2H2_2"/>
    <property type="match status" value="6"/>
</dbReference>
<dbReference type="GO" id="GO:0005694">
    <property type="term" value="C:chromosome"/>
    <property type="evidence" value="ECO:0007669"/>
    <property type="project" value="UniProtKB-SubCell"/>
</dbReference>
<dbReference type="PROSITE" id="PS00509">
    <property type="entry name" value="RAS_GTPASE_ACTIV_1"/>
    <property type="match status" value="1"/>
</dbReference>
<evidence type="ECO:0000256" key="5">
    <source>
        <dbReference type="ARBA" id="ARBA00022491"/>
    </source>
</evidence>
<comment type="subcellular location">
    <subcellularLocation>
        <location evidence="2">Chromosome</location>
    </subcellularLocation>
    <subcellularLocation>
        <location evidence="1">Nucleus</location>
    </subcellularLocation>
</comment>
<keyword evidence="13" id="KW-0805">Transcription regulation</keyword>
<evidence type="ECO:0000313" key="24">
    <source>
        <dbReference type="EMBL" id="GLD57163.1"/>
    </source>
</evidence>
<dbReference type="Pfam" id="PF00651">
    <property type="entry name" value="BTB"/>
    <property type="match status" value="1"/>
</dbReference>
<dbReference type="Gene3D" id="1.10.506.10">
    <property type="entry name" value="GTPase Activation - p120gap, domain 1"/>
    <property type="match status" value="1"/>
</dbReference>
<dbReference type="SUPFAM" id="SSF57667">
    <property type="entry name" value="beta-beta-alpha zinc fingers"/>
    <property type="match status" value="2"/>
</dbReference>
<evidence type="ECO:0000259" key="22">
    <source>
        <dbReference type="PROSITE" id="PS50097"/>
    </source>
</evidence>
<evidence type="ECO:0000256" key="17">
    <source>
        <dbReference type="PROSITE-ProRule" id="PRU00432"/>
    </source>
</evidence>
<dbReference type="PROSITE" id="PS00028">
    <property type="entry name" value="ZINC_FINGER_C2H2_1"/>
    <property type="match status" value="6"/>
</dbReference>
<dbReference type="PROSITE" id="PS50003">
    <property type="entry name" value="PH_DOMAIN"/>
    <property type="match status" value="1"/>
</dbReference>
<evidence type="ECO:0000256" key="6">
    <source>
        <dbReference type="ARBA" id="ARBA00022499"/>
    </source>
</evidence>
<dbReference type="SMART" id="SM00225">
    <property type="entry name" value="BTB"/>
    <property type="match status" value="1"/>
</dbReference>
<dbReference type="Pfam" id="PF00168">
    <property type="entry name" value="C2"/>
    <property type="match status" value="2"/>
</dbReference>
<dbReference type="InterPro" id="IPR008936">
    <property type="entry name" value="Rho_GTPase_activation_prot"/>
</dbReference>
<keyword evidence="4" id="KW-0343">GTPase activation</keyword>
<feature type="domain" description="C2H2-type" evidence="23">
    <location>
        <begin position="536"/>
        <end position="563"/>
    </location>
</feature>
<evidence type="ECO:0000256" key="2">
    <source>
        <dbReference type="ARBA" id="ARBA00004286"/>
    </source>
</evidence>
<name>A0AAD3MLV2_LATJO</name>
<reference evidence="24" key="1">
    <citation type="submission" date="2022-08" db="EMBL/GenBank/DDBJ databases">
        <title>Genome sequencing of akame (Lates japonicus).</title>
        <authorList>
            <person name="Hashiguchi Y."/>
            <person name="Takahashi H."/>
        </authorList>
    </citation>
    <scope>NUCLEOTIDE SEQUENCE</scope>
    <source>
        <strain evidence="24">Kochi</strain>
    </source>
</reference>
<dbReference type="GO" id="GO:0005634">
    <property type="term" value="C:nucleus"/>
    <property type="evidence" value="ECO:0007669"/>
    <property type="project" value="UniProtKB-SubCell"/>
</dbReference>
<keyword evidence="8" id="KW-0479">Metal-binding</keyword>
<comment type="caution">
    <text evidence="24">The sequence shown here is derived from an EMBL/GenBank/DDBJ whole genome shotgun (WGS) entry which is preliminary data.</text>
</comment>
<accession>A0AAD3MLV2</accession>
<evidence type="ECO:0000256" key="10">
    <source>
        <dbReference type="ARBA" id="ARBA00022771"/>
    </source>
</evidence>
<dbReference type="InterPro" id="IPR011333">
    <property type="entry name" value="SKP1/BTB/POZ_sf"/>
</dbReference>
<dbReference type="SUPFAM" id="SSF48350">
    <property type="entry name" value="GTPase activation domain, GAP"/>
    <property type="match status" value="1"/>
</dbReference>
<dbReference type="InterPro" id="IPR000210">
    <property type="entry name" value="BTB/POZ_dom"/>
</dbReference>
<feature type="domain" description="C2" evidence="20">
    <location>
        <begin position="1139"/>
        <end position="1259"/>
    </location>
</feature>
<keyword evidence="14" id="KW-0238">DNA-binding</keyword>
<dbReference type="CDD" id="cd04010">
    <property type="entry name" value="C2B_RasA3"/>
    <property type="match status" value="1"/>
</dbReference>
<dbReference type="InterPro" id="IPR000008">
    <property type="entry name" value="C2_dom"/>
</dbReference>
<dbReference type="SMART" id="SM00107">
    <property type="entry name" value="BTK"/>
    <property type="match status" value="1"/>
</dbReference>
<dbReference type="InterPro" id="IPR001849">
    <property type="entry name" value="PH_domain"/>
</dbReference>
<feature type="domain" description="PH" evidence="19">
    <location>
        <begin position="1724"/>
        <end position="1825"/>
    </location>
</feature>
<dbReference type="InterPro" id="IPR035892">
    <property type="entry name" value="C2_domain_sf"/>
</dbReference>
<protein>
    <submittedName>
        <fullName evidence="24">Zinc finger and BTB domain-containing protein 38</fullName>
    </submittedName>
</protein>
<dbReference type="InterPro" id="IPR023152">
    <property type="entry name" value="RasGAP_CS"/>
</dbReference>
<dbReference type="SMART" id="SM00239">
    <property type="entry name" value="C2"/>
    <property type="match status" value="2"/>
</dbReference>
<evidence type="ECO:0000256" key="14">
    <source>
        <dbReference type="ARBA" id="ARBA00023125"/>
    </source>
</evidence>
<dbReference type="SUPFAM" id="SSF50729">
    <property type="entry name" value="PH domain-like"/>
    <property type="match status" value="1"/>
</dbReference>
<dbReference type="Pfam" id="PF00779">
    <property type="entry name" value="BTK"/>
    <property type="match status" value="1"/>
</dbReference>
<keyword evidence="9" id="KW-0677">Repeat</keyword>
<feature type="domain" description="C2H2-type" evidence="23">
    <location>
        <begin position="508"/>
        <end position="535"/>
    </location>
</feature>
<dbReference type="GO" id="GO:0006355">
    <property type="term" value="P:regulation of DNA-templated transcription"/>
    <property type="evidence" value="ECO:0007669"/>
    <property type="project" value="UniProtKB-ARBA"/>
</dbReference>
<evidence type="ECO:0000313" key="25">
    <source>
        <dbReference type="Proteomes" id="UP001279410"/>
    </source>
</evidence>
<feature type="domain" description="C2" evidence="20">
    <location>
        <begin position="1270"/>
        <end position="1410"/>
    </location>
</feature>
<keyword evidence="10 17" id="KW-0863">Zinc-finger</keyword>
<dbReference type="PROSITE" id="PS51113">
    <property type="entry name" value="ZF_BTK"/>
    <property type="match status" value="1"/>
</dbReference>
<evidence type="ECO:0000259" key="21">
    <source>
        <dbReference type="PROSITE" id="PS50018"/>
    </source>
</evidence>
<evidence type="ECO:0000256" key="16">
    <source>
        <dbReference type="ARBA" id="ARBA00023242"/>
    </source>
</evidence>
<feature type="region of interest" description="Disordered" evidence="18">
    <location>
        <begin position="209"/>
        <end position="277"/>
    </location>
</feature>
<dbReference type="SMART" id="SM00355">
    <property type="entry name" value="ZnF_C2H2"/>
    <property type="match status" value="7"/>
</dbReference>
<proteinExistence type="predicted"/>
<dbReference type="InterPro" id="IPR013087">
    <property type="entry name" value="Znf_C2H2_type"/>
</dbReference>
<evidence type="ECO:0000256" key="7">
    <source>
        <dbReference type="ARBA" id="ARBA00022553"/>
    </source>
</evidence>
<dbReference type="GO" id="GO:0005096">
    <property type="term" value="F:GTPase activator activity"/>
    <property type="evidence" value="ECO:0007669"/>
    <property type="project" value="UniProtKB-KW"/>
</dbReference>
<dbReference type="InterPro" id="IPR001562">
    <property type="entry name" value="Znf_Btk_motif"/>
</dbReference>
<dbReference type="InterPro" id="IPR036236">
    <property type="entry name" value="Znf_C2H2_sf"/>
</dbReference>
<dbReference type="GO" id="GO:0003677">
    <property type="term" value="F:DNA binding"/>
    <property type="evidence" value="ECO:0007669"/>
    <property type="project" value="UniProtKB-KW"/>
</dbReference>
<dbReference type="Gene3D" id="2.30.29.30">
    <property type="entry name" value="Pleckstrin-homology domain (PH domain)/Phosphotyrosine-binding domain (PTB)"/>
    <property type="match status" value="1"/>
</dbReference>
<dbReference type="PANTHER" id="PTHR10194">
    <property type="entry name" value="RAS GTPASE-ACTIVATING PROTEINS"/>
    <property type="match status" value="1"/>
</dbReference>
<feature type="compositionally biased region" description="Polar residues" evidence="18">
    <location>
        <begin position="231"/>
        <end position="247"/>
    </location>
</feature>
<evidence type="ECO:0000256" key="9">
    <source>
        <dbReference type="ARBA" id="ARBA00022737"/>
    </source>
</evidence>
<evidence type="ECO:0000256" key="4">
    <source>
        <dbReference type="ARBA" id="ARBA00022468"/>
    </source>
</evidence>
<keyword evidence="3" id="KW-0158">Chromosome</keyword>
<feature type="region of interest" description="Disordered" evidence="18">
    <location>
        <begin position="435"/>
        <end position="503"/>
    </location>
</feature>
<dbReference type="FunFam" id="3.30.160.60:FF:000437">
    <property type="entry name" value="zinc finger and BTB domain-containing protein 38"/>
    <property type="match status" value="1"/>
</dbReference>
<feature type="compositionally biased region" description="Basic and acidic residues" evidence="18">
    <location>
        <begin position="259"/>
        <end position="271"/>
    </location>
</feature>
<feature type="compositionally biased region" description="Polar residues" evidence="18">
    <location>
        <begin position="461"/>
        <end position="480"/>
    </location>
</feature>
<organism evidence="24 25">
    <name type="scientific">Lates japonicus</name>
    <name type="common">Japanese lates</name>
    <dbReference type="NCBI Taxonomy" id="270547"/>
    <lineage>
        <taxon>Eukaryota</taxon>
        <taxon>Metazoa</taxon>
        <taxon>Chordata</taxon>
        <taxon>Craniata</taxon>
        <taxon>Vertebrata</taxon>
        <taxon>Euteleostomi</taxon>
        <taxon>Actinopterygii</taxon>
        <taxon>Neopterygii</taxon>
        <taxon>Teleostei</taxon>
        <taxon>Neoteleostei</taxon>
        <taxon>Acanthomorphata</taxon>
        <taxon>Carangaria</taxon>
        <taxon>Carangaria incertae sedis</taxon>
        <taxon>Centropomidae</taxon>
        <taxon>Lates</taxon>
    </lineage>
</organism>
<dbReference type="PROSITE" id="PS50018">
    <property type="entry name" value="RAS_GTPASE_ACTIV_2"/>
    <property type="match status" value="1"/>
</dbReference>